<reference evidence="9" key="1">
    <citation type="submission" date="2020-04" db="EMBL/GenBank/DDBJ databases">
        <authorList>
            <person name="Zhang T."/>
        </authorList>
    </citation>
    <scope>NUCLEOTIDE SEQUENCE</scope>
    <source>
        <strain evidence="9">HKST-UBA01</strain>
    </source>
</reference>
<dbReference type="NCBIfam" id="TIGR02135">
    <property type="entry name" value="phoU_full"/>
    <property type="match status" value="1"/>
</dbReference>
<comment type="caution">
    <text evidence="9">The sequence shown here is derived from an EMBL/GenBank/DDBJ whole genome shotgun (WGS) entry which is preliminary data.</text>
</comment>
<evidence type="ECO:0000256" key="5">
    <source>
        <dbReference type="ARBA" id="ARBA00022490"/>
    </source>
</evidence>
<proteinExistence type="inferred from homology"/>
<dbReference type="Pfam" id="PF01895">
    <property type="entry name" value="PhoU"/>
    <property type="match status" value="2"/>
</dbReference>
<comment type="similarity">
    <text evidence="2 7">Belongs to the PhoU family.</text>
</comment>
<dbReference type="InterPro" id="IPR028366">
    <property type="entry name" value="PhoU"/>
</dbReference>
<evidence type="ECO:0000256" key="6">
    <source>
        <dbReference type="ARBA" id="ARBA00022592"/>
    </source>
</evidence>
<accession>A0A956M0N2</accession>
<comment type="subunit">
    <text evidence="3 7">Homodimer.</text>
</comment>
<dbReference type="PIRSF" id="PIRSF003107">
    <property type="entry name" value="PhoU"/>
    <property type="match status" value="1"/>
</dbReference>
<keyword evidence="4 7" id="KW-0813">Transport</keyword>
<evidence type="ECO:0000256" key="4">
    <source>
        <dbReference type="ARBA" id="ARBA00022448"/>
    </source>
</evidence>
<feature type="domain" description="PhoU" evidence="8">
    <location>
        <begin position="16"/>
        <end position="103"/>
    </location>
</feature>
<dbReference type="Proteomes" id="UP000697710">
    <property type="component" value="Unassembled WGS sequence"/>
</dbReference>
<dbReference type="Gene3D" id="1.20.58.220">
    <property type="entry name" value="Phosphate transport system protein phou homolog 2, domain 2"/>
    <property type="match status" value="1"/>
</dbReference>
<feature type="domain" description="PhoU" evidence="8">
    <location>
        <begin position="121"/>
        <end position="204"/>
    </location>
</feature>
<dbReference type="EMBL" id="JAGQHR010000208">
    <property type="protein sequence ID" value="MCA9727656.1"/>
    <property type="molecule type" value="Genomic_DNA"/>
</dbReference>
<dbReference type="AlphaFoldDB" id="A0A956M0N2"/>
<sequence length="217" mass="24515">METHLHREVSQLKGRILELGAMVENSLRKAVLSVTQRNPELAKEVIDGDGDIDAMEVDIEEDCLQILALYQPVASDLRFIVAVLKLNNDLERIGDLAVNIAQRAEALAAEVPREMPYDFQGMADKVQQMVKGSLDALVNLDADLARKVHRSDAEIDALHRDVYRRVYEGIDHNPRDARFLIPVLTIARHLERIADHATNIAEDVIYTVEGKIRRHQL</sequence>
<keyword evidence="6 7" id="KW-0592">Phosphate transport</keyword>
<dbReference type="GO" id="GO:0030643">
    <property type="term" value="P:intracellular phosphate ion homeostasis"/>
    <property type="evidence" value="ECO:0007669"/>
    <property type="project" value="InterPro"/>
</dbReference>
<dbReference type="FunFam" id="1.20.58.220:FF:000004">
    <property type="entry name" value="Phosphate-specific transport system accessory protein PhoU"/>
    <property type="match status" value="1"/>
</dbReference>
<evidence type="ECO:0000313" key="10">
    <source>
        <dbReference type="Proteomes" id="UP000697710"/>
    </source>
</evidence>
<evidence type="ECO:0000256" key="2">
    <source>
        <dbReference type="ARBA" id="ARBA00008107"/>
    </source>
</evidence>
<reference evidence="9" key="2">
    <citation type="journal article" date="2021" name="Microbiome">
        <title>Successional dynamics and alternative stable states in a saline activated sludge microbial community over 9 years.</title>
        <authorList>
            <person name="Wang Y."/>
            <person name="Ye J."/>
            <person name="Ju F."/>
            <person name="Liu L."/>
            <person name="Boyd J.A."/>
            <person name="Deng Y."/>
            <person name="Parks D.H."/>
            <person name="Jiang X."/>
            <person name="Yin X."/>
            <person name="Woodcroft B.J."/>
            <person name="Tyson G.W."/>
            <person name="Hugenholtz P."/>
            <person name="Polz M.F."/>
            <person name="Zhang T."/>
        </authorList>
    </citation>
    <scope>NUCLEOTIDE SEQUENCE</scope>
    <source>
        <strain evidence="9">HKST-UBA01</strain>
    </source>
</reference>
<comment type="subcellular location">
    <subcellularLocation>
        <location evidence="1 7">Cytoplasm</location>
    </subcellularLocation>
</comment>
<evidence type="ECO:0000259" key="8">
    <source>
        <dbReference type="Pfam" id="PF01895"/>
    </source>
</evidence>
<organism evidence="9 10">
    <name type="scientific">Eiseniibacteriota bacterium</name>
    <dbReference type="NCBI Taxonomy" id="2212470"/>
    <lineage>
        <taxon>Bacteria</taxon>
        <taxon>Candidatus Eiseniibacteriota</taxon>
    </lineage>
</organism>
<dbReference type="GO" id="GO:0005737">
    <property type="term" value="C:cytoplasm"/>
    <property type="evidence" value="ECO:0007669"/>
    <property type="project" value="UniProtKB-SubCell"/>
</dbReference>
<dbReference type="PANTHER" id="PTHR42930">
    <property type="entry name" value="PHOSPHATE-SPECIFIC TRANSPORT SYSTEM ACCESSORY PROTEIN PHOU"/>
    <property type="match status" value="1"/>
</dbReference>
<dbReference type="GO" id="GO:0045936">
    <property type="term" value="P:negative regulation of phosphate metabolic process"/>
    <property type="evidence" value="ECO:0007669"/>
    <property type="project" value="InterPro"/>
</dbReference>
<evidence type="ECO:0000256" key="1">
    <source>
        <dbReference type="ARBA" id="ARBA00004496"/>
    </source>
</evidence>
<dbReference type="PANTHER" id="PTHR42930:SF3">
    <property type="entry name" value="PHOSPHATE-SPECIFIC TRANSPORT SYSTEM ACCESSORY PROTEIN PHOU"/>
    <property type="match status" value="1"/>
</dbReference>
<comment type="function">
    <text evidence="7">Plays a role in the regulation of phosphate uptake.</text>
</comment>
<dbReference type="GO" id="GO:0006817">
    <property type="term" value="P:phosphate ion transport"/>
    <property type="evidence" value="ECO:0007669"/>
    <property type="project" value="UniProtKB-KW"/>
</dbReference>
<evidence type="ECO:0000256" key="7">
    <source>
        <dbReference type="PIRNR" id="PIRNR003107"/>
    </source>
</evidence>
<evidence type="ECO:0000256" key="3">
    <source>
        <dbReference type="ARBA" id="ARBA00011738"/>
    </source>
</evidence>
<name>A0A956M0N2_UNCEI</name>
<keyword evidence="5 7" id="KW-0963">Cytoplasm</keyword>
<evidence type="ECO:0000313" key="9">
    <source>
        <dbReference type="EMBL" id="MCA9727656.1"/>
    </source>
</evidence>
<dbReference type="InterPro" id="IPR038078">
    <property type="entry name" value="PhoU-like_sf"/>
</dbReference>
<gene>
    <name evidence="9" type="primary">phoU</name>
    <name evidence="9" type="ORF">KC729_08230</name>
</gene>
<dbReference type="SUPFAM" id="SSF109755">
    <property type="entry name" value="PhoU-like"/>
    <property type="match status" value="1"/>
</dbReference>
<dbReference type="InterPro" id="IPR026022">
    <property type="entry name" value="PhoU_dom"/>
</dbReference>
<protein>
    <recommendedName>
        <fullName evidence="7">Phosphate-specific transport system accessory protein PhoU</fullName>
    </recommendedName>
</protein>